<comment type="caution">
    <text evidence="3">The sequence shown here is derived from an EMBL/GenBank/DDBJ whole genome shotgun (WGS) entry which is preliminary data.</text>
</comment>
<evidence type="ECO:0000313" key="4">
    <source>
        <dbReference type="Proteomes" id="UP001189429"/>
    </source>
</evidence>
<sequence length="390" mass="41542">ASMPCSPADLREIVRALGPDEGLGNLTVGELKAHCVRLGLKRSGGKRELIKQIAEHVEAARREPGCAPPCKAARLEPAAAPQAARRQLAATTEDPLVRKRCAHAPPLPAPALAPLSAADLAEGRQPDGYLNVEGCPAALGTACLGQPEAPEHRRPPRTSRALGAKRRGSAGHAGTVNRLPHRIPLCAPPGLPCQSCVARCSSFVPGVRYVDLDAPDECITAMLSTPLTANRWSRDVTCFGCIMANCTASAPAAASLRVEVPPDDEWIMLNTLSAQTEATGTNTIFMYRPDTGDKCVQKDGSELEWEVGDFMRLIWVRSLAGSLTLVHRYMARRAPHMRAAQSTLVKPPAYGKLVAAAAMPMQPRPKAGRPRSPPGDEQDKWSGGAHSDLA</sequence>
<evidence type="ECO:0000313" key="3">
    <source>
        <dbReference type="EMBL" id="CAK0875228.1"/>
    </source>
</evidence>
<keyword evidence="4" id="KW-1185">Reference proteome</keyword>
<feature type="region of interest" description="Disordered" evidence="1">
    <location>
        <begin position="146"/>
        <end position="176"/>
    </location>
</feature>
<dbReference type="SUPFAM" id="SSF68906">
    <property type="entry name" value="SAP domain"/>
    <property type="match status" value="1"/>
</dbReference>
<dbReference type="Gene3D" id="1.10.720.30">
    <property type="entry name" value="SAP domain"/>
    <property type="match status" value="1"/>
</dbReference>
<gene>
    <name evidence="3" type="ORF">PCOR1329_LOCUS59938</name>
</gene>
<feature type="non-terminal residue" evidence="3">
    <location>
        <position position="1"/>
    </location>
</feature>
<dbReference type="InterPro" id="IPR003034">
    <property type="entry name" value="SAP_dom"/>
</dbReference>
<name>A0ABN9VT91_9DINO</name>
<evidence type="ECO:0000256" key="1">
    <source>
        <dbReference type="SAM" id="MobiDB-lite"/>
    </source>
</evidence>
<feature type="domain" description="SAP" evidence="2">
    <location>
        <begin position="23"/>
        <end position="57"/>
    </location>
</feature>
<dbReference type="Proteomes" id="UP001189429">
    <property type="component" value="Unassembled WGS sequence"/>
</dbReference>
<feature type="region of interest" description="Disordered" evidence="1">
    <location>
        <begin position="357"/>
        <end position="390"/>
    </location>
</feature>
<protein>
    <recommendedName>
        <fullName evidence="2">SAP domain-containing protein</fullName>
    </recommendedName>
</protein>
<proteinExistence type="predicted"/>
<evidence type="ECO:0000259" key="2">
    <source>
        <dbReference type="PROSITE" id="PS50800"/>
    </source>
</evidence>
<accession>A0ABN9VT91</accession>
<dbReference type="InterPro" id="IPR036361">
    <property type="entry name" value="SAP_dom_sf"/>
</dbReference>
<organism evidence="3 4">
    <name type="scientific">Prorocentrum cordatum</name>
    <dbReference type="NCBI Taxonomy" id="2364126"/>
    <lineage>
        <taxon>Eukaryota</taxon>
        <taxon>Sar</taxon>
        <taxon>Alveolata</taxon>
        <taxon>Dinophyceae</taxon>
        <taxon>Prorocentrales</taxon>
        <taxon>Prorocentraceae</taxon>
        <taxon>Prorocentrum</taxon>
    </lineage>
</organism>
<dbReference type="EMBL" id="CAUYUJ010017490">
    <property type="protein sequence ID" value="CAK0875228.1"/>
    <property type="molecule type" value="Genomic_DNA"/>
</dbReference>
<dbReference type="SMART" id="SM00513">
    <property type="entry name" value="SAP"/>
    <property type="match status" value="1"/>
</dbReference>
<reference evidence="3" key="1">
    <citation type="submission" date="2023-10" db="EMBL/GenBank/DDBJ databases">
        <authorList>
            <person name="Chen Y."/>
            <person name="Shah S."/>
            <person name="Dougan E. K."/>
            <person name="Thang M."/>
            <person name="Chan C."/>
        </authorList>
    </citation>
    <scope>NUCLEOTIDE SEQUENCE [LARGE SCALE GENOMIC DNA]</scope>
</reference>
<dbReference type="PROSITE" id="PS50800">
    <property type="entry name" value="SAP"/>
    <property type="match status" value="1"/>
</dbReference>